<dbReference type="EMBL" id="BQOL01000002">
    <property type="protein sequence ID" value="GKI20086.1"/>
    <property type="molecule type" value="Genomic_DNA"/>
</dbReference>
<dbReference type="InterPro" id="IPR036691">
    <property type="entry name" value="Endo/exonu/phosph_ase_sf"/>
</dbReference>
<dbReference type="GO" id="GO:0016787">
    <property type="term" value="F:hydrolase activity"/>
    <property type="evidence" value="ECO:0007669"/>
    <property type="project" value="UniProtKB-KW"/>
</dbReference>
<feature type="chain" id="PRO_5041387000" evidence="9">
    <location>
        <begin position="25"/>
        <end position="301"/>
    </location>
</feature>
<feature type="domain" description="Endonuclease/exonuclease/phosphatase" evidence="10">
    <location>
        <begin position="39"/>
        <end position="291"/>
    </location>
</feature>
<keyword evidence="11" id="KW-0255">Endonuclease</keyword>
<comment type="cofactor">
    <cofactor evidence="2">
        <name>Mg(2+)</name>
        <dbReference type="ChEBI" id="CHEBI:18420"/>
    </cofactor>
</comment>
<dbReference type="Proteomes" id="UP001055105">
    <property type="component" value="Unassembled WGS sequence"/>
</dbReference>
<evidence type="ECO:0000259" key="10">
    <source>
        <dbReference type="Pfam" id="PF03372"/>
    </source>
</evidence>
<evidence type="ECO:0000256" key="3">
    <source>
        <dbReference type="ARBA" id="ARBA00022722"/>
    </source>
</evidence>
<evidence type="ECO:0000256" key="2">
    <source>
        <dbReference type="ARBA" id="ARBA00001946"/>
    </source>
</evidence>
<dbReference type="RefSeq" id="WP_240049005.1">
    <property type="nucleotide sequence ID" value="NZ_AP025581.1"/>
</dbReference>
<keyword evidence="7" id="KW-0460">Magnesium</keyword>
<comment type="caution">
    <text evidence="11">The sequence shown here is derived from an EMBL/GenBank/DDBJ whole genome shotgun (WGS) entry which is preliminary data.</text>
</comment>
<evidence type="ECO:0000256" key="4">
    <source>
        <dbReference type="ARBA" id="ARBA00022723"/>
    </source>
</evidence>
<dbReference type="Gene3D" id="3.60.10.10">
    <property type="entry name" value="Endonuclease/exonuclease/phosphatase"/>
    <property type="match status" value="1"/>
</dbReference>
<name>A0AA37KXK0_9BACT</name>
<dbReference type="SUPFAM" id="SSF56219">
    <property type="entry name" value="DNase I-like"/>
    <property type="match status" value="1"/>
</dbReference>
<dbReference type="PANTHER" id="PTHR15822">
    <property type="entry name" value="TRAF AND TNF RECEPTOR-ASSOCIATED PROTEIN"/>
    <property type="match status" value="1"/>
</dbReference>
<sequence length="301" mass="34158">MKKSFMLCLAGCLAACVTAVSATAARPASGQPATRVMTCNVRITGLPEDETAGRRWEDCRDACLKAIRMYRPDVICMQEVIYDSYNYFKEKFSDYVAYGFAGPEMDPYTEGYHFIGKNVIFFSKKRYEFVSSGCYWLSETPLAAGSCSWNTMRARHCNWVRLRDRKSGAEFRVLDIHLDHKSDDARREQMKMIVGECAQYADGFPQIICGDFNSGIENAPVACLRDAGWQEAYEAVHGPGEAGFTYHGFKGPDYRKKNARRIDFIFVRGNLQPVAAEILRDKVDGLYPSDHYFLMSDFIIQ</sequence>
<gene>
    <name evidence="11" type="ORF">CE91St16_29940</name>
</gene>
<dbReference type="InterPro" id="IPR005135">
    <property type="entry name" value="Endo/exonuclease/phosphatase"/>
</dbReference>
<keyword evidence="8" id="KW-0234">DNA repair</keyword>
<dbReference type="GO" id="GO:0004519">
    <property type="term" value="F:endonuclease activity"/>
    <property type="evidence" value="ECO:0007669"/>
    <property type="project" value="UniProtKB-KW"/>
</dbReference>
<evidence type="ECO:0000313" key="11">
    <source>
        <dbReference type="EMBL" id="GKI20086.1"/>
    </source>
</evidence>
<dbReference type="GO" id="GO:0046872">
    <property type="term" value="F:metal ion binding"/>
    <property type="evidence" value="ECO:0007669"/>
    <property type="project" value="UniProtKB-KW"/>
</dbReference>
<evidence type="ECO:0000256" key="1">
    <source>
        <dbReference type="ARBA" id="ARBA00001936"/>
    </source>
</evidence>
<evidence type="ECO:0000256" key="9">
    <source>
        <dbReference type="SAM" id="SignalP"/>
    </source>
</evidence>
<accession>A0AA37KXK0</accession>
<keyword evidence="3" id="KW-0540">Nuclease</keyword>
<reference evidence="11" key="1">
    <citation type="submission" date="2022-01" db="EMBL/GenBank/DDBJ databases">
        <title>Novel bile acid biosynthetic pathways are enriched in the microbiome of centenarians.</title>
        <authorList>
            <person name="Sato Y."/>
            <person name="Atarashi K."/>
            <person name="Plichta R.D."/>
            <person name="Arai Y."/>
            <person name="Sasajima S."/>
            <person name="Kearney M.S."/>
            <person name="Suda W."/>
            <person name="Takeshita K."/>
            <person name="Sasaki T."/>
            <person name="Okamoto S."/>
            <person name="Skelly N.A."/>
            <person name="Okamura Y."/>
            <person name="Vlamakis H."/>
            <person name="Li Y."/>
            <person name="Tanoue T."/>
            <person name="Takei H."/>
            <person name="Nittono H."/>
            <person name="Narushima S."/>
            <person name="Irie J."/>
            <person name="Itoh H."/>
            <person name="Moriya K."/>
            <person name="Sugiura Y."/>
            <person name="Suematsu M."/>
            <person name="Moritoki N."/>
            <person name="Shibata S."/>
            <person name="Littman R.D."/>
            <person name="Fischbach A.M."/>
            <person name="Uwamino Y."/>
            <person name="Inoue T."/>
            <person name="Honda A."/>
            <person name="Hattori M."/>
            <person name="Murai T."/>
            <person name="Xavier J.R."/>
            <person name="Hirose N."/>
            <person name="Honda K."/>
        </authorList>
    </citation>
    <scope>NUCLEOTIDE SEQUENCE</scope>
    <source>
        <strain evidence="11">CE91-St16</strain>
    </source>
</reference>
<evidence type="ECO:0000256" key="5">
    <source>
        <dbReference type="ARBA" id="ARBA00022763"/>
    </source>
</evidence>
<dbReference type="AlphaFoldDB" id="A0AA37KXK0"/>
<dbReference type="InterPro" id="IPR051547">
    <property type="entry name" value="TDP2-like"/>
</dbReference>
<keyword evidence="4" id="KW-0479">Metal-binding</keyword>
<organism evidence="11 12">
    <name type="scientific">Alistipes finegoldii</name>
    <dbReference type="NCBI Taxonomy" id="214856"/>
    <lineage>
        <taxon>Bacteria</taxon>
        <taxon>Pseudomonadati</taxon>
        <taxon>Bacteroidota</taxon>
        <taxon>Bacteroidia</taxon>
        <taxon>Bacteroidales</taxon>
        <taxon>Rikenellaceae</taxon>
        <taxon>Alistipes</taxon>
    </lineage>
</organism>
<proteinExistence type="predicted"/>
<keyword evidence="6" id="KW-0378">Hydrolase</keyword>
<dbReference type="Pfam" id="PF03372">
    <property type="entry name" value="Exo_endo_phos"/>
    <property type="match status" value="1"/>
</dbReference>
<keyword evidence="5" id="KW-0227">DNA damage</keyword>
<evidence type="ECO:0000256" key="7">
    <source>
        <dbReference type="ARBA" id="ARBA00022842"/>
    </source>
</evidence>
<comment type="cofactor">
    <cofactor evidence="1">
        <name>Mn(2+)</name>
        <dbReference type="ChEBI" id="CHEBI:29035"/>
    </cofactor>
</comment>
<evidence type="ECO:0000313" key="12">
    <source>
        <dbReference type="Proteomes" id="UP001055105"/>
    </source>
</evidence>
<evidence type="ECO:0000256" key="8">
    <source>
        <dbReference type="ARBA" id="ARBA00023204"/>
    </source>
</evidence>
<dbReference type="PANTHER" id="PTHR15822:SF4">
    <property type="entry name" value="TYROSYL-DNA PHOSPHODIESTERASE 2"/>
    <property type="match status" value="1"/>
</dbReference>
<keyword evidence="9" id="KW-0732">Signal</keyword>
<protein>
    <submittedName>
        <fullName evidence="11">Endonuclease</fullName>
    </submittedName>
</protein>
<feature type="signal peptide" evidence="9">
    <location>
        <begin position="1"/>
        <end position="24"/>
    </location>
</feature>
<dbReference type="GO" id="GO:0006281">
    <property type="term" value="P:DNA repair"/>
    <property type="evidence" value="ECO:0007669"/>
    <property type="project" value="UniProtKB-KW"/>
</dbReference>
<dbReference type="CDD" id="cd09083">
    <property type="entry name" value="EEP-1"/>
    <property type="match status" value="1"/>
</dbReference>
<evidence type="ECO:0000256" key="6">
    <source>
        <dbReference type="ARBA" id="ARBA00022801"/>
    </source>
</evidence>